<sequence>MAGPASKRAS</sequence>
<reference evidence="1" key="2">
    <citation type="journal article" date="2015" name="Data Brief">
        <title>Shoot transcriptome of the giant reed, Arundo donax.</title>
        <authorList>
            <person name="Barrero R.A."/>
            <person name="Guerrero F.D."/>
            <person name="Moolhuijzen P."/>
            <person name="Goolsby J.A."/>
            <person name="Tidwell J."/>
            <person name="Bellgard S.E."/>
            <person name="Bellgard M.I."/>
        </authorList>
    </citation>
    <scope>NUCLEOTIDE SEQUENCE</scope>
    <source>
        <tissue evidence="1">Shoot tissue taken approximately 20 cm above the soil surface</tissue>
    </source>
</reference>
<evidence type="ECO:0000313" key="1">
    <source>
        <dbReference type="EMBL" id="JAE10933.1"/>
    </source>
</evidence>
<reference evidence="1" key="1">
    <citation type="submission" date="2014-09" db="EMBL/GenBank/DDBJ databases">
        <authorList>
            <person name="Magalhaes I.L.F."/>
            <person name="Oliveira U."/>
            <person name="Santos F.R."/>
            <person name="Vidigal T.H.D.A."/>
            <person name="Brescovit A.D."/>
            <person name="Santos A.J."/>
        </authorList>
    </citation>
    <scope>NUCLEOTIDE SEQUENCE</scope>
    <source>
        <tissue evidence="1">Shoot tissue taken approximately 20 cm above the soil surface</tissue>
    </source>
</reference>
<accession>A0A0A9FRL0</accession>
<dbReference type="EMBL" id="GBRH01186963">
    <property type="protein sequence ID" value="JAE10933.1"/>
    <property type="molecule type" value="Transcribed_RNA"/>
</dbReference>
<organism evidence="1">
    <name type="scientific">Arundo donax</name>
    <name type="common">Giant reed</name>
    <name type="synonym">Donax arundinaceus</name>
    <dbReference type="NCBI Taxonomy" id="35708"/>
    <lineage>
        <taxon>Eukaryota</taxon>
        <taxon>Viridiplantae</taxon>
        <taxon>Streptophyta</taxon>
        <taxon>Embryophyta</taxon>
        <taxon>Tracheophyta</taxon>
        <taxon>Spermatophyta</taxon>
        <taxon>Magnoliopsida</taxon>
        <taxon>Liliopsida</taxon>
        <taxon>Poales</taxon>
        <taxon>Poaceae</taxon>
        <taxon>PACMAD clade</taxon>
        <taxon>Arundinoideae</taxon>
        <taxon>Arundineae</taxon>
        <taxon>Arundo</taxon>
    </lineage>
</organism>
<protein>
    <submittedName>
        <fullName evidence="1">Uncharacterized protein</fullName>
    </submittedName>
</protein>
<proteinExistence type="predicted"/>
<name>A0A0A9FRL0_ARUDO</name>